<feature type="compositionally biased region" description="Polar residues" evidence="1">
    <location>
        <begin position="502"/>
        <end position="526"/>
    </location>
</feature>
<organism evidence="2 3">
    <name type="scientific">Tetrahymena thermophila (strain SB210)</name>
    <dbReference type="NCBI Taxonomy" id="312017"/>
    <lineage>
        <taxon>Eukaryota</taxon>
        <taxon>Sar</taxon>
        <taxon>Alveolata</taxon>
        <taxon>Ciliophora</taxon>
        <taxon>Intramacronucleata</taxon>
        <taxon>Oligohymenophorea</taxon>
        <taxon>Hymenostomatida</taxon>
        <taxon>Tetrahymenina</taxon>
        <taxon>Tetrahymenidae</taxon>
        <taxon>Tetrahymena</taxon>
    </lineage>
</organism>
<reference evidence="3" key="1">
    <citation type="journal article" date="2006" name="PLoS Biol.">
        <title>Macronuclear genome sequence of the ciliate Tetrahymena thermophila, a model eukaryote.</title>
        <authorList>
            <person name="Eisen J.A."/>
            <person name="Coyne R.S."/>
            <person name="Wu M."/>
            <person name="Wu D."/>
            <person name="Thiagarajan M."/>
            <person name="Wortman J.R."/>
            <person name="Badger J.H."/>
            <person name="Ren Q."/>
            <person name="Amedeo P."/>
            <person name="Jones K.M."/>
            <person name="Tallon L.J."/>
            <person name="Delcher A.L."/>
            <person name="Salzberg S.L."/>
            <person name="Silva J.C."/>
            <person name="Haas B.J."/>
            <person name="Majoros W.H."/>
            <person name="Farzad M."/>
            <person name="Carlton J.M."/>
            <person name="Smith R.K. Jr."/>
            <person name="Garg J."/>
            <person name="Pearlman R.E."/>
            <person name="Karrer K.M."/>
            <person name="Sun L."/>
            <person name="Manning G."/>
            <person name="Elde N.C."/>
            <person name="Turkewitz A.P."/>
            <person name="Asai D.J."/>
            <person name="Wilkes D.E."/>
            <person name="Wang Y."/>
            <person name="Cai H."/>
            <person name="Collins K."/>
            <person name="Stewart B.A."/>
            <person name="Lee S.R."/>
            <person name="Wilamowska K."/>
            <person name="Weinberg Z."/>
            <person name="Ruzzo W.L."/>
            <person name="Wloga D."/>
            <person name="Gaertig J."/>
            <person name="Frankel J."/>
            <person name="Tsao C.-C."/>
            <person name="Gorovsky M.A."/>
            <person name="Keeling P.J."/>
            <person name="Waller R.F."/>
            <person name="Patron N.J."/>
            <person name="Cherry J.M."/>
            <person name="Stover N.A."/>
            <person name="Krieger C.J."/>
            <person name="del Toro C."/>
            <person name="Ryder H.F."/>
            <person name="Williamson S.C."/>
            <person name="Barbeau R.A."/>
            <person name="Hamilton E.P."/>
            <person name="Orias E."/>
        </authorList>
    </citation>
    <scope>NUCLEOTIDE SEQUENCE [LARGE SCALE GENOMIC DNA]</scope>
    <source>
        <strain evidence="3">SB210</strain>
    </source>
</reference>
<feature type="compositionally biased region" description="Low complexity" evidence="1">
    <location>
        <begin position="346"/>
        <end position="360"/>
    </location>
</feature>
<feature type="region of interest" description="Disordered" evidence="1">
    <location>
        <begin position="340"/>
        <end position="360"/>
    </location>
</feature>
<gene>
    <name evidence="2" type="ORF">TTHERM_01093680</name>
</gene>
<dbReference type="EMBL" id="GG662340">
    <property type="protein sequence ID" value="EAR82702.1"/>
    <property type="molecule type" value="Genomic_DNA"/>
</dbReference>
<feature type="region of interest" description="Disordered" evidence="1">
    <location>
        <begin position="499"/>
        <end position="529"/>
    </location>
</feature>
<proteinExistence type="predicted"/>
<accession>Q22BM7</accession>
<dbReference type="GeneID" id="7835057"/>
<dbReference type="Proteomes" id="UP000009168">
    <property type="component" value="Unassembled WGS sequence"/>
</dbReference>
<name>Q22BM7_TETTS</name>
<keyword evidence="3" id="KW-1185">Reference proteome</keyword>
<dbReference type="RefSeq" id="XP_001030365.1">
    <property type="nucleotide sequence ID" value="XM_001030365.2"/>
</dbReference>
<feature type="region of interest" description="Disordered" evidence="1">
    <location>
        <begin position="103"/>
        <end position="165"/>
    </location>
</feature>
<dbReference type="HOGENOM" id="CLU_297632_0_0_1"/>
<evidence type="ECO:0000313" key="2">
    <source>
        <dbReference type="EMBL" id="EAR82702.1"/>
    </source>
</evidence>
<dbReference type="KEGG" id="tet:TTHERM_01093680"/>
<dbReference type="AlphaFoldDB" id="Q22BM7"/>
<feature type="compositionally biased region" description="Polar residues" evidence="1">
    <location>
        <begin position="130"/>
        <end position="146"/>
    </location>
</feature>
<sequence>MSQEINFSDLNEVQKDQYVKYILENNIPLKEDSQKNEIVAQIKLQTSQKKIINKYTSLRHEQEDQMLCSSPIQKRSEFREYQYNINSKAKEIKQNQLYQSTPNHLKNVDNKENQNIRLQSRSPNLKKRSQSPFQPQEQRNNLSSLSISQKKQEQNINKQNITPQKQIKPEVYSKVLKEVNRNSIDFVSLSDNKNALFQSQNPQKQNMYQSQKKDNNNPYIPLTLRKKPQIGENFQDENKKSMSPCQKRQRATSQYQIFQANGAFNSQSKVANNIAAKQQHNDNRQYSQQKFAQNHQRQEPFEATQSTIKSKETNSKFLNLTTENSLFNKTSKSGNILIVDNSGSENHSQSTSSSCYSNSFQNQDKSTSQIQCQIFQQQAKKQHKMNEIYDILKSVGFCPQNTNQSEWNSVNGGEMRSDPQELSLKLDSKNLYTDRSQDDDLNSSYQKIIFPSKEQQKQNNYQSDYLKVLNQHDKIQNKFQQKASLSPCSQNRGRYIEDIRQNPESTNKYSSQTTPQRKRSSISPNLNMKRDKSNEKNIECYSSNKEYKIKCSIVDLFKNKFNRLTKIPLIHMCSLIEEIYAQKETVQKQQNKYSSKKQPSFKEFLYDYFIKKYKNNQKIAESSLFNLIGSVEYHIENSNSSIAKQFLQLVEGEYSEDQINCYLFAFQEVQLNFKQKSLQHVHLSEKTMFKISLKLFNQPAEQEFCNEIIKRVSQHEQFIKSQTIAAYTYLEILLQMFKQSKFSPFYKQQENCKNETDQKMNKRRNTEMSLSPLKNQKPFSMINESFGIQNEPHFQIQNNQIFKETQNQQNLTNEYKSQSNLKSILQNKSCNQEQANQNILKQTNSFFYSQNDNIKLNQPILNSLQSNCFDEINNQSSPNVKQIQLIQSVLFTEMEKIVAEFIQMFDIKDQASSKKIEDMILKKCKYLITSLILKEQSKWFELLLIDYPNYQQKMQAETIQKLYDAYERSFIQNSLSKNENKNLRSLCKLILKVPELNDAISKLLICLLVPEK</sequence>
<evidence type="ECO:0000313" key="3">
    <source>
        <dbReference type="Proteomes" id="UP000009168"/>
    </source>
</evidence>
<dbReference type="InParanoid" id="Q22BM7"/>
<evidence type="ECO:0000256" key="1">
    <source>
        <dbReference type="SAM" id="MobiDB-lite"/>
    </source>
</evidence>
<protein>
    <submittedName>
        <fullName evidence="2">Uncharacterized protein</fullName>
    </submittedName>
</protein>